<proteinExistence type="predicted"/>
<accession>A0A9W4U5I8</accession>
<evidence type="ECO:0000313" key="1">
    <source>
        <dbReference type="EMBL" id="CAI6297266.1"/>
    </source>
</evidence>
<keyword evidence="2" id="KW-1185">Reference proteome</keyword>
<protein>
    <submittedName>
        <fullName evidence="1">Uncharacterized protein</fullName>
    </submittedName>
</protein>
<dbReference type="EMBL" id="CAOQHR010000002">
    <property type="protein sequence ID" value="CAI6297266.1"/>
    <property type="molecule type" value="Genomic_DNA"/>
</dbReference>
<dbReference type="Proteomes" id="UP001152607">
    <property type="component" value="Unassembled WGS sequence"/>
</dbReference>
<sequence>MIRLTKGTHACGIHAPASPIVRTPSIPLLEELLDTLILRSNNLGPPFAPGDELNLEWQRLLSKAIFKSIFI</sequence>
<gene>
    <name evidence="1" type="ORF">PDIGIT_LOCUS2698</name>
</gene>
<name>A0A9W4U5I8_9PLEO</name>
<comment type="caution">
    <text evidence="1">The sequence shown here is derived from an EMBL/GenBank/DDBJ whole genome shotgun (WGS) entry which is preliminary data.</text>
</comment>
<reference evidence="1" key="1">
    <citation type="submission" date="2023-01" db="EMBL/GenBank/DDBJ databases">
        <authorList>
            <person name="Van Ghelder C."/>
            <person name="Rancurel C."/>
        </authorList>
    </citation>
    <scope>NUCLEOTIDE SEQUENCE</scope>
    <source>
        <strain evidence="1">CNCM I-4278</strain>
    </source>
</reference>
<organism evidence="1 2">
    <name type="scientific">Periconia digitata</name>
    <dbReference type="NCBI Taxonomy" id="1303443"/>
    <lineage>
        <taxon>Eukaryota</taxon>
        <taxon>Fungi</taxon>
        <taxon>Dikarya</taxon>
        <taxon>Ascomycota</taxon>
        <taxon>Pezizomycotina</taxon>
        <taxon>Dothideomycetes</taxon>
        <taxon>Pleosporomycetidae</taxon>
        <taxon>Pleosporales</taxon>
        <taxon>Massarineae</taxon>
        <taxon>Periconiaceae</taxon>
        <taxon>Periconia</taxon>
    </lineage>
</organism>
<evidence type="ECO:0000313" key="2">
    <source>
        <dbReference type="Proteomes" id="UP001152607"/>
    </source>
</evidence>
<dbReference type="AlphaFoldDB" id="A0A9W4U5I8"/>